<keyword evidence="4" id="KW-1185">Reference proteome</keyword>
<reference evidence="3" key="1">
    <citation type="submission" date="2022-07" db="EMBL/GenBank/DDBJ databases">
        <title>Genome analysis of Parmales, a sister group of diatoms, reveals the evolutionary specialization of diatoms from phago-mixotrophs to photoautotrophs.</title>
        <authorList>
            <person name="Ban H."/>
            <person name="Sato S."/>
            <person name="Yoshikawa S."/>
            <person name="Kazumasa Y."/>
            <person name="Nakamura Y."/>
            <person name="Ichinomiya M."/>
            <person name="Saitoh K."/>
            <person name="Sato N."/>
            <person name="Blanc-Mathieu R."/>
            <person name="Endo H."/>
            <person name="Kuwata A."/>
            <person name="Ogata H."/>
        </authorList>
    </citation>
    <scope>NUCLEOTIDE SEQUENCE</scope>
</reference>
<feature type="transmembrane region" description="Helical" evidence="2">
    <location>
        <begin position="248"/>
        <end position="267"/>
    </location>
</feature>
<proteinExistence type="predicted"/>
<comment type="caution">
    <text evidence="3">The sequence shown here is derived from an EMBL/GenBank/DDBJ whole genome shotgun (WGS) entry which is preliminary data.</text>
</comment>
<evidence type="ECO:0000256" key="2">
    <source>
        <dbReference type="SAM" id="Phobius"/>
    </source>
</evidence>
<feature type="non-terminal residue" evidence="3">
    <location>
        <position position="1"/>
    </location>
</feature>
<sequence>VCDLRRDIPVLSHMSGAQITPNPQERRKKHQSLSSSAASNDKALIKARLEFAKSEGKKRRRAITLPTLGLGFALFIPGGCIFSLCKVLVAMGEIDQDPWAAISWIGGWMGAAGIPILLLALLPEDVELIPKVVRAVVAVFLCFAFPVFVGLGVLAYQGKINGCKDVFGMDSTVPCWYADVAIAWPVIMSLSYVVIGSLLLKESLKAQPRELLNYAWTCLGRWYCFLSLFVFPLASFVRLSFEPINLDIFFLIILCVELFACGSLLMFRGPELRQRAQAFLAIRGESMGIAAGIASLIGNVGEDELLKLSSKVFMGVPLDRVGEVAMKKNDPDPELNKLADNVSFGKVDCFFSHSWRDHKDLKWKAIQDFREEFNITHKREPIVWIDKYCIDQENIDDNLKCLPMSLAGCKGLTVFLGETYLTRLWCLIELFVFLGMEKSHEEIELRSISGADIDVSEILGTFDAEMADCYNPEEKDKLLTLIEASFGTFEDFNAKVRAVLQECTKSDDGTSMRFKADDFHKV</sequence>
<gene>
    <name evidence="3" type="ORF">TrRE_jg12982</name>
</gene>
<dbReference type="OrthoDB" id="199652at2759"/>
<organism evidence="3 4">
    <name type="scientific">Triparma retinervis</name>
    <dbReference type="NCBI Taxonomy" id="2557542"/>
    <lineage>
        <taxon>Eukaryota</taxon>
        <taxon>Sar</taxon>
        <taxon>Stramenopiles</taxon>
        <taxon>Ochrophyta</taxon>
        <taxon>Bolidophyceae</taxon>
        <taxon>Parmales</taxon>
        <taxon>Triparmaceae</taxon>
        <taxon>Triparma</taxon>
    </lineage>
</organism>
<protein>
    <recommendedName>
        <fullName evidence="5">TIR domain-containing protein</fullName>
    </recommendedName>
</protein>
<feature type="transmembrane region" description="Helical" evidence="2">
    <location>
        <begin position="63"/>
        <end position="89"/>
    </location>
</feature>
<dbReference type="Proteomes" id="UP001165082">
    <property type="component" value="Unassembled WGS sequence"/>
</dbReference>
<dbReference type="EMBL" id="BRXZ01008376">
    <property type="protein sequence ID" value="GMI25431.1"/>
    <property type="molecule type" value="Genomic_DNA"/>
</dbReference>
<evidence type="ECO:0000313" key="4">
    <source>
        <dbReference type="Proteomes" id="UP001165082"/>
    </source>
</evidence>
<evidence type="ECO:0000256" key="1">
    <source>
        <dbReference type="SAM" id="MobiDB-lite"/>
    </source>
</evidence>
<dbReference type="InterPro" id="IPR035897">
    <property type="entry name" value="Toll_tir_struct_dom_sf"/>
</dbReference>
<feature type="transmembrane region" description="Helical" evidence="2">
    <location>
        <begin position="135"/>
        <end position="156"/>
    </location>
</feature>
<feature type="region of interest" description="Disordered" evidence="1">
    <location>
        <begin position="15"/>
        <end position="39"/>
    </location>
</feature>
<keyword evidence="2" id="KW-0472">Membrane</keyword>
<feature type="transmembrane region" description="Helical" evidence="2">
    <location>
        <begin position="212"/>
        <end position="236"/>
    </location>
</feature>
<keyword evidence="2" id="KW-0812">Transmembrane</keyword>
<dbReference type="Gene3D" id="3.40.50.10140">
    <property type="entry name" value="Toll/interleukin-1 receptor homology (TIR) domain"/>
    <property type="match status" value="1"/>
</dbReference>
<feature type="transmembrane region" description="Helical" evidence="2">
    <location>
        <begin position="176"/>
        <end position="200"/>
    </location>
</feature>
<feature type="transmembrane region" description="Helical" evidence="2">
    <location>
        <begin position="101"/>
        <end position="123"/>
    </location>
</feature>
<accession>A0A9W7L3D0</accession>
<name>A0A9W7L3D0_9STRA</name>
<evidence type="ECO:0000313" key="3">
    <source>
        <dbReference type="EMBL" id="GMI25431.1"/>
    </source>
</evidence>
<keyword evidence="2" id="KW-1133">Transmembrane helix</keyword>
<evidence type="ECO:0008006" key="5">
    <source>
        <dbReference type="Google" id="ProtNLM"/>
    </source>
</evidence>
<dbReference type="AlphaFoldDB" id="A0A9W7L3D0"/>